<dbReference type="EMBL" id="GDJX01001064">
    <property type="protein sequence ID" value="JAT66872.1"/>
    <property type="molecule type" value="Transcribed_RNA"/>
</dbReference>
<evidence type="ECO:0000256" key="1">
    <source>
        <dbReference type="SAM" id="MobiDB-lite"/>
    </source>
</evidence>
<dbReference type="AlphaFoldDB" id="A0A1D1ZIS6"/>
<proteinExistence type="predicted"/>
<feature type="region of interest" description="Disordered" evidence="1">
    <location>
        <begin position="1"/>
        <end position="34"/>
    </location>
</feature>
<name>A0A1D1ZIS6_9ARAE</name>
<feature type="non-terminal residue" evidence="2">
    <location>
        <position position="1"/>
    </location>
</feature>
<organism evidence="2">
    <name type="scientific">Anthurium amnicola</name>
    <dbReference type="NCBI Taxonomy" id="1678845"/>
    <lineage>
        <taxon>Eukaryota</taxon>
        <taxon>Viridiplantae</taxon>
        <taxon>Streptophyta</taxon>
        <taxon>Embryophyta</taxon>
        <taxon>Tracheophyta</taxon>
        <taxon>Spermatophyta</taxon>
        <taxon>Magnoliopsida</taxon>
        <taxon>Liliopsida</taxon>
        <taxon>Araceae</taxon>
        <taxon>Pothoideae</taxon>
        <taxon>Potheae</taxon>
        <taxon>Anthurium</taxon>
    </lineage>
</organism>
<reference evidence="2" key="1">
    <citation type="submission" date="2015-07" db="EMBL/GenBank/DDBJ databases">
        <title>Transcriptome Assembly of Anthurium amnicola.</title>
        <authorList>
            <person name="Suzuki J."/>
        </authorList>
    </citation>
    <scope>NUCLEOTIDE SEQUENCE</scope>
</reference>
<accession>A0A1D1ZIS6</accession>
<feature type="non-terminal residue" evidence="2">
    <location>
        <position position="152"/>
    </location>
</feature>
<protein>
    <submittedName>
        <fullName evidence="2">Uncharacterized protein</fullName>
    </submittedName>
</protein>
<evidence type="ECO:0000313" key="2">
    <source>
        <dbReference type="EMBL" id="JAT66872.1"/>
    </source>
</evidence>
<feature type="compositionally biased region" description="Gly residues" evidence="1">
    <location>
        <begin position="1"/>
        <end position="30"/>
    </location>
</feature>
<sequence>LGGRGGGGWRRVGEVLGGGRRGDGGVGRGEVGGRRRDLGRVPRRGRRFPGVQGVLPAEALVLISHSDAGTRGCLPPSLLTSLYHVHRWWFCWKMLFVEWFFIFPIRRPLFSSIFSTLCLDDHSKDTCLQKSEAWLMVRQIDTVPVVISYESF</sequence>
<gene>
    <name evidence="2" type="ORF">g.2787</name>
</gene>